<keyword evidence="3" id="KW-1185">Reference proteome</keyword>
<dbReference type="InterPro" id="IPR001387">
    <property type="entry name" value="Cro/C1-type_HTH"/>
</dbReference>
<sequence length="207" mass="22069">MTDFRGADGIGTRIKLARRERGFRTTRELAEAVPDGNVSPAVLENIESGRKADISVSQLLNIARALDVPPSLLLAPVARPEALLDLPNLSADFNGMTSAEFDSWFSSSPAGYYRPRLAAERADIELLGSLRELGVLRRELERLQIIKDVSTGAGDADLVAGLPAIDKRIEALTGEAARLAGLLSSAGVVSVDETPLITAPDQPEPSQ</sequence>
<dbReference type="AlphaFoldDB" id="A0A387BS31"/>
<name>A0A387BS31_9MICO</name>
<dbReference type="RefSeq" id="WP_120789401.1">
    <property type="nucleotide sequence ID" value="NZ_CP032624.1"/>
</dbReference>
<dbReference type="PROSITE" id="PS50943">
    <property type="entry name" value="HTH_CROC1"/>
    <property type="match status" value="1"/>
</dbReference>
<dbReference type="Gene3D" id="1.10.260.40">
    <property type="entry name" value="lambda repressor-like DNA-binding domains"/>
    <property type="match status" value="1"/>
</dbReference>
<evidence type="ECO:0000313" key="3">
    <source>
        <dbReference type="Proteomes" id="UP000275069"/>
    </source>
</evidence>
<proteinExistence type="predicted"/>
<accession>A0A387BS31</accession>
<dbReference type="SUPFAM" id="SSF47413">
    <property type="entry name" value="lambda repressor-like DNA-binding domains"/>
    <property type="match status" value="1"/>
</dbReference>
<feature type="domain" description="HTH cro/C1-type" evidence="1">
    <location>
        <begin position="37"/>
        <end position="73"/>
    </location>
</feature>
<dbReference type="CDD" id="cd00093">
    <property type="entry name" value="HTH_XRE"/>
    <property type="match status" value="1"/>
</dbReference>
<dbReference type="OrthoDB" id="4161577at2"/>
<dbReference type="Proteomes" id="UP000275069">
    <property type="component" value="Chromosome"/>
</dbReference>
<dbReference type="EMBL" id="CP032624">
    <property type="protein sequence ID" value="AYG03869.1"/>
    <property type="molecule type" value="Genomic_DNA"/>
</dbReference>
<dbReference type="Pfam" id="PF01381">
    <property type="entry name" value="HTH_3"/>
    <property type="match status" value="1"/>
</dbReference>
<organism evidence="2 3">
    <name type="scientific">Gryllotalpicola protaetiae</name>
    <dbReference type="NCBI Taxonomy" id="2419771"/>
    <lineage>
        <taxon>Bacteria</taxon>
        <taxon>Bacillati</taxon>
        <taxon>Actinomycetota</taxon>
        <taxon>Actinomycetes</taxon>
        <taxon>Micrococcales</taxon>
        <taxon>Microbacteriaceae</taxon>
        <taxon>Gryllotalpicola</taxon>
    </lineage>
</organism>
<dbReference type="GO" id="GO:0003677">
    <property type="term" value="F:DNA binding"/>
    <property type="evidence" value="ECO:0007669"/>
    <property type="project" value="InterPro"/>
</dbReference>
<evidence type="ECO:0000313" key="2">
    <source>
        <dbReference type="EMBL" id="AYG03869.1"/>
    </source>
</evidence>
<gene>
    <name evidence="2" type="ORF">D7I44_10200</name>
</gene>
<dbReference type="InterPro" id="IPR010982">
    <property type="entry name" value="Lambda_DNA-bd_dom_sf"/>
</dbReference>
<reference evidence="2 3" key="1">
    <citation type="submission" date="2018-09" db="EMBL/GenBank/DDBJ databases">
        <title>Genome sequencing of strain 2DFW10M-5.</title>
        <authorList>
            <person name="Heo J."/>
            <person name="Kim S.-J."/>
            <person name="Kwon S.-W."/>
        </authorList>
    </citation>
    <scope>NUCLEOTIDE SEQUENCE [LARGE SCALE GENOMIC DNA]</scope>
    <source>
        <strain evidence="2 3">2DFW10M-5</strain>
    </source>
</reference>
<evidence type="ECO:0000259" key="1">
    <source>
        <dbReference type="PROSITE" id="PS50943"/>
    </source>
</evidence>
<dbReference type="SMART" id="SM00530">
    <property type="entry name" value="HTH_XRE"/>
    <property type="match status" value="1"/>
</dbReference>
<dbReference type="KEGG" id="gry:D7I44_10200"/>
<protein>
    <submittedName>
        <fullName evidence="2">XRE family transcriptional regulator</fullName>
    </submittedName>
</protein>